<evidence type="ECO:0000313" key="8">
    <source>
        <dbReference type="EMBL" id="QLI62165.1"/>
    </source>
</evidence>
<accession>A0A7D5YP26</accession>
<dbReference type="GO" id="GO:0016705">
    <property type="term" value="F:oxidoreductase activity, acting on paired donors, with incorporation or reduction of molecular oxygen"/>
    <property type="evidence" value="ECO:0007669"/>
    <property type="project" value="InterPro"/>
</dbReference>
<keyword evidence="7" id="KW-0503">Monooxygenase</keyword>
<dbReference type="Gene3D" id="1.10.630.10">
    <property type="entry name" value="Cytochrome P450"/>
    <property type="match status" value="1"/>
</dbReference>
<keyword evidence="6" id="KW-0408">Iron</keyword>
<comment type="similarity">
    <text evidence="2">Belongs to the cytochrome P450 family.</text>
</comment>
<evidence type="ECO:0000256" key="6">
    <source>
        <dbReference type="ARBA" id="ARBA00023004"/>
    </source>
</evidence>
<dbReference type="InterPro" id="IPR050479">
    <property type="entry name" value="CYP11_CYP27_families"/>
</dbReference>
<evidence type="ECO:0000256" key="5">
    <source>
        <dbReference type="ARBA" id="ARBA00023002"/>
    </source>
</evidence>
<evidence type="ECO:0000256" key="2">
    <source>
        <dbReference type="ARBA" id="ARBA00010617"/>
    </source>
</evidence>
<name>A0A7D5YP26_9NEOP</name>
<dbReference type="PANTHER" id="PTHR24279">
    <property type="entry name" value="CYTOCHROME P450"/>
    <property type="match status" value="1"/>
</dbReference>
<organism evidence="8">
    <name type="scientific">Streltzoviella insularis</name>
    <dbReference type="NCBI Taxonomy" id="1206366"/>
    <lineage>
        <taxon>Eukaryota</taxon>
        <taxon>Metazoa</taxon>
        <taxon>Ecdysozoa</taxon>
        <taxon>Arthropoda</taxon>
        <taxon>Hexapoda</taxon>
        <taxon>Insecta</taxon>
        <taxon>Pterygota</taxon>
        <taxon>Neoptera</taxon>
        <taxon>Endopterygota</taxon>
        <taxon>Lepidoptera</taxon>
        <taxon>Glossata</taxon>
        <taxon>Ditrysia</taxon>
        <taxon>Cossoidea</taxon>
        <taxon>Cossidae</taxon>
        <taxon>Cossinae</taxon>
        <taxon>Streltzoviella</taxon>
    </lineage>
</organism>
<dbReference type="InterPro" id="IPR036396">
    <property type="entry name" value="Cyt_P450_sf"/>
</dbReference>
<proteinExistence type="evidence at transcript level"/>
<keyword evidence="5" id="KW-0560">Oxidoreductase</keyword>
<evidence type="ECO:0000256" key="4">
    <source>
        <dbReference type="ARBA" id="ARBA00022723"/>
    </source>
</evidence>
<reference evidence="8" key="2">
    <citation type="submission" date="2020-04" db="EMBL/GenBank/DDBJ databases">
        <authorList>
            <person name="Yang Y."/>
        </authorList>
    </citation>
    <scope>NUCLEOTIDE SEQUENCE</scope>
    <source>
        <tissue evidence="8">Antennae</tissue>
    </source>
</reference>
<dbReference type="SUPFAM" id="SSF48264">
    <property type="entry name" value="Cytochrome P450"/>
    <property type="match status" value="1"/>
</dbReference>
<comment type="cofactor">
    <cofactor evidence="1">
        <name>heme</name>
        <dbReference type="ChEBI" id="CHEBI:30413"/>
    </cofactor>
</comment>
<sequence length="127" mass="14540">MPVIGTIGPKENFYEIAEYLYKNFGPIVKLDGLLARANMVILYDPDLYEQIFRAEEVNPLRPGFATVVYFREEMKKSTFDGVYGLTTAQGSKWRDFRTKVNPALLKPKLVKLYTPGLDDIARDMVAR</sequence>
<evidence type="ECO:0000256" key="7">
    <source>
        <dbReference type="ARBA" id="ARBA00023033"/>
    </source>
</evidence>
<protein>
    <submittedName>
        <fullName evidence="8">Cytochrome P450 16</fullName>
    </submittedName>
</protein>
<keyword evidence="4" id="KW-0479">Metal-binding</keyword>
<dbReference type="GO" id="GO:0004497">
    <property type="term" value="F:monooxygenase activity"/>
    <property type="evidence" value="ECO:0007669"/>
    <property type="project" value="UniProtKB-KW"/>
</dbReference>
<dbReference type="Pfam" id="PF00067">
    <property type="entry name" value="p450"/>
    <property type="match status" value="1"/>
</dbReference>
<evidence type="ECO:0000256" key="3">
    <source>
        <dbReference type="ARBA" id="ARBA00022617"/>
    </source>
</evidence>
<dbReference type="InterPro" id="IPR001128">
    <property type="entry name" value="Cyt_P450"/>
</dbReference>
<evidence type="ECO:0000256" key="1">
    <source>
        <dbReference type="ARBA" id="ARBA00001971"/>
    </source>
</evidence>
<reference evidence="8" key="1">
    <citation type="journal article" date="2019" name="Sci. Rep.">
        <title>Antennal transcriptome analyses and olfactory protein identification in an important wood-boring moth pest, Streltzoviella insularis (Lepidoptera: Cossidae).</title>
        <authorList>
            <person name="Yang Y"/>
            <person name="Li W"/>
            <person name="Tao J Zong.S."/>
        </authorList>
    </citation>
    <scope>NUCLEOTIDE SEQUENCE</scope>
    <source>
        <tissue evidence="8">Antennae</tissue>
    </source>
</reference>
<dbReference type="EMBL" id="MT386881">
    <property type="protein sequence ID" value="QLI62165.1"/>
    <property type="molecule type" value="mRNA"/>
</dbReference>
<dbReference type="GO" id="GO:0020037">
    <property type="term" value="F:heme binding"/>
    <property type="evidence" value="ECO:0007669"/>
    <property type="project" value="InterPro"/>
</dbReference>
<dbReference type="GO" id="GO:0005506">
    <property type="term" value="F:iron ion binding"/>
    <property type="evidence" value="ECO:0007669"/>
    <property type="project" value="InterPro"/>
</dbReference>
<dbReference type="PANTHER" id="PTHR24279:SF120">
    <property type="entry name" value="CYTOCHROME P450"/>
    <property type="match status" value="1"/>
</dbReference>
<keyword evidence="3" id="KW-0349">Heme</keyword>
<dbReference type="AlphaFoldDB" id="A0A7D5YP26"/>